<dbReference type="PANTHER" id="PTHR47791">
    <property type="entry name" value="MEIOTICALLY UP-REGULATED GENE 191 PROTEIN"/>
    <property type="match status" value="1"/>
</dbReference>
<comment type="caution">
    <text evidence="3">The sequence shown here is derived from an EMBL/GenBank/DDBJ whole genome shotgun (WGS) entry which is preliminary data.</text>
</comment>
<protein>
    <submittedName>
        <fullName evidence="3">Mannan endo-1,6-alpha-mannosidase DCW1</fullName>
    </submittedName>
</protein>
<dbReference type="Gene3D" id="1.50.10.20">
    <property type="match status" value="1"/>
</dbReference>
<dbReference type="EMBL" id="NKHZ01000089">
    <property type="protein sequence ID" value="PNS13930.1"/>
    <property type="molecule type" value="Genomic_DNA"/>
</dbReference>
<sequence length="575" mass="64030">MKALGCLLLVCAGSLANANAGGDIAPSVQDIHRAPSHTVQSPLVDPLRQQPLRQQVAEPSSQDALFTQMQDAVRVMQNTWFQLWIGTWPTAIDWTAAVINTLVTSSLMSMSKALRDTASESIQTPAALETQIDRYFAHNTAFYFGENAFALRNQAFDDMLWVVLGWIQSVKFIASHSTTYRTLHAELPWHGTQFVPALAHRARIFYDLAAKGWDTRLCGGGMVWNPSLGPYKNAITNQLFISASVAMYLRFPGDTNRSPFLNARLPSSDSAIDLPPAPSHNPTHLSNAIRAYDWLYASNMTNAHGLYVDGFHITGWSWRNRTGTGKCDDRNEMVYTYNQGVILSGLRGLFQATANTTYLLHAHTLVQNVISATGFSPDSALSEMHNPHWSGLGRNGLLEDYCDARGTCNQDGQTFKGIFFQHLTQLCQDLPAHPSEQGTKATDEQTRRLHRTTCKGYEPWVRRNAQAALRTRDRDGRFGMWWGARRGVDEVPLPAGAVDYRNRRGLTRDEVWTGMARGQGKGWEEWSLRIDEEEEDEMAGQIGTGDPNVRGRGRTVETQGGGLAVLRAAWEFGRL</sequence>
<keyword evidence="4" id="KW-1185">Reference proteome</keyword>
<dbReference type="Proteomes" id="UP000243797">
    <property type="component" value="Unassembled WGS sequence"/>
</dbReference>
<dbReference type="InterPro" id="IPR008928">
    <property type="entry name" value="6-hairpin_glycosidase_sf"/>
</dbReference>
<dbReference type="GO" id="GO:0005975">
    <property type="term" value="P:carbohydrate metabolic process"/>
    <property type="evidence" value="ECO:0007669"/>
    <property type="project" value="InterPro"/>
</dbReference>
<accession>A0A2K1QGB7</accession>
<dbReference type="InterPro" id="IPR005198">
    <property type="entry name" value="Glyco_hydro_76"/>
</dbReference>
<dbReference type="Pfam" id="PF03663">
    <property type="entry name" value="Glyco_hydro_76"/>
    <property type="match status" value="1"/>
</dbReference>
<evidence type="ECO:0000256" key="2">
    <source>
        <dbReference type="SAM" id="SignalP"/>
    </source>
</evidence>
<organism evidence="3 4">
    <name type="scientific">Sphaceloma murrayae</name>
    <dbReference type="NCBI Taxonomy" id="2082308"/>
    <lineage>
        <taxon>Eukaryota</taxon>
        <taxon>Fungi</taxon>
        <taxon>Dikarya</taxon>
        <taxon>Ascomycota</taxon>
        <taxon>Pezizomycotina</taxon>
        <taxon>Dothideomycetes</taxon>
        <taxon>Dothideomycetidae</taxon>
        <taxon>Myriangiales</taxon>
        <taxon>Elsinoaceae</taxon>
        <taxon>Sphaceloma</taxon>
    </lineage>
</organism>
<dbReference type="SUPFAM" id="SSF48208">
    <property type="entry name" value="Six-hairpin glycosidases"/>
    <property type="match status" value="1"/>
</dbReference>
<evidence type="ECO:0000256" key="1">
    <source>
        <dbReference type="SAM" id="MobiDB-lite"/>
    </source>
</evidence>
<feature type="signal peptide" evidence="2">
    <location>
        <begin position="1"/>
        <end position="20"/>
    </location>
</feature>
<feature type="chain" id="PRO_5014421070" evidence="2">
    <location>
        <begin position="21"/>
        <end position="575"/>
    </location>
</feature>
<feature type="region of interest" description="Disordered" evidence="1">
    <location>
        <begin position="535"/>
        <end position="556"/>
    </location>
</feature>
<proteinExistence type="predicted"/>
<dbReference type="OrthoDB" id="4104179at2759"/>
<evidence type="ECO:0000313" key="3">
    <source>
        <dbReference type="EMBL" id="PNS13930.1"/>
    </source>
</evidence>
<dbReference type="InterPro" id="IPR053169">
    <property type="entry name" value="MUG_Protein"/>
</dbReference>
<reference evidence="3 4" key="1">
    <citation type="submission" date="2017-06" db="EMBL/GenBank/DDBJ databases">
        <title>Draft genome sequence of a variant of Elsinoe murrayae.</title>
        <authorList>
            <person name="Cheng Q."/>
        </authorList>
    </citation>
    <scope>NUCLEOTIDE SEQUENCE [LARGE SCALE GENOMIC DNA]</scope>
    <source>
        <strain evidence="3 4">CQ-2017a</strain>
    </source>
</reference>
<keyword evidence="2" id="KW-0732">Signal</keyword>
<gene>
    <name evidence="3" type="ORF">CAC42_1421</name>
</gene>
<evidence type="ECO:0000313" key="4">
    <source>
        <dbReference type="Proteomes" id="UP000243797"/>
    </source>
</evidence>
<dbReference type="STRING" id="2082308.A0A2K1QGB7"/>
<dbReference type="AlphaFoldDB" id="A0A2K1QGB7"/>
<dbReference type="PANTHER" id="PTHR47791:SF2">
    <property type="entry name" value="ENDO MANNANASE, GH76 FAMILY (EUROFUNG)"/>
    <property type="match status" value="1"/>
</dbReference>
<name>A0A2K1QGB7_9PEZI</name>
<dbReference type="InParanoid" id="A0A2K1QGB7"/>